<organism evidence="2 3">
    <name type="scientific">Eiseniibacteriota bacterium</name>
    <dbReference type="NCBI Taxonomy" id="2212470"/>
    <lineage>
        <taxon>Bacteria</taxon>
        <taxon>Candidatus Eiseniibacteriota</taxon>
    </lineage>
</organism>
<feature type="chain" id="PRO_5037757999" evidence="1">
    <location>
        <begin position="37"/>
        <end position="352"/>
    </location>
</feature>
<sequence length="352" mass="37468">MRGKSRNQARIRAGVSTGCALLTLVAVLGAICAVQADTPVTFTYQGILTDPNGHLATGEYNMRFSIYPAATGGTPLWTELHDYNSQKVVVTGGLFEVLLGQFVDIDPTLLPGDGSTPYLEVQVEAEVLSPRKPLNSVPYALLAGQPGAGGNTLDEAYDEGGPGAGRVICADAGPVLIDCADGLAVSGSVSVGDDLSVNDRAYVNRSLAVGSYALGLEGSVYITQQQVSIGGWNLYVEKESHVGSLSLRFDYNSGWQSIDPNQVRVFNHDLGGTPSDYIVIMDGKSSNGGIHQANFGTGYSGINQWIGCEWYDLTGSSIRVKRGNNDTATSPTKDWSQVRVRIIKNNQYPDIP</sequence>
<dbReference type="AlphaFoldDB" id="A0A937XAV3"/>
<name>A0A937XAV3_UNCEI</name>
<dbReference type="EMBL" id="VGIY01000131">
    <property type="protein sequence ID" value="MBM3317482.1"/>
    <property type="molecule type" value="Genomic_DNA"/>
</dbReference>
<feature type="signal peptide" evidence="1">
    <location>
        <begin position="1"/>
        <end position="36"/>
    </location>
</feature>
<evidence type="ECO:0000313" key="3">
    <source>
        <dbReference type="Proteomes" id="UP000748308"/>
    </source>
</evidence>
<proteinExistence type="predicted"/>
<comment type="caution">
    <text evidence="2">The sequence shown here is derived from an EMBL/GenBank/DDBJ whole genome shotgun (WGS) entry which is preliminary data.</text>
</comment>
<dbReference type="Proteomes" id="UP000748308">
    <property type="component" value="Unassembled WGS sequence"/>
</dbReference>
<reference evidence="2" key="1">
    <citation type="submission" date="2019-03" db="EMBL/GenBank/DDBJ databases">
        <title>Lake Tanganyika Metagenome-Assembled Genomes (MAGs).</title>
        <authorList>
            <person name="Tran P."/>
        </authorList>
    </citation>
    <scope>NUCLEOTIDE SEQUENCE</scope>
    <source>
        <strain evidence="2">M_DeepCast_400m_m2_100</strain>
    </source>
</reference>
<evidence type="ECO:0000256" key="1">
    <source>
        <dbReference type="SAM" id="SignalP"/>
    </source>
</evidence>
<protein>
    <submittedName>
        <fullName evidence="2">Uncharacterized protein</fullName>
    </submittedName>
</protein>
<evidence type="ECO:0000313" key="2">
    <source>
        <dbReference type="EMBL" id="MBM3317482.1"/>
    </source>
</evidence>
<keyword evidence="1" id="KW-0732">Signal</keyword>
<accession>A0A937XAV3</accession>
<gene>
    <name evidence="2" type="ORF">FJY75_06475</name>
</gene>